<feature type="domain" description="Tyrosine-protein kinase ephrin type A/B receptor-like" evidence="2">
    <location>
        <begin position="888"/>
        <end position="933"/>
    </location>
</feature>
<evidence type="ECO:0000313" key="3">
    <source>
        <dbReference type="EMBL" id="KAJ8318330.1"/>
    </source>
</evidence>
<dbReference type="EMBL" id="JARBDR010000214">
    <property type="protein sequence ID" value="KAJ8318330.1"/>
    <property type="molecule type" value="Genomic_DNA"/>
</dbReference>
<dbReference type="Gene3D" id="2.10.50.10">
    <property type="entry name" value="Tumor Necrosis Factor Receptor, subunit A, domain 2"/>
    <property type="match status" value="14"/>
</dbReference>
<keyword evidence="1" id="KW-0472">Membrane</keyword>
<accession>A0ABQ9FRJ1</accession>
<organism evidence="3 4">
    <name type="scientific">Tegillarca granosa</name>
    <name type="common">Malaysian cockle</name>
    <name type="synonym">Anadara granosa</name>
    <dbReference type="NCBI Taxonomy" id="220873"/>
    <lineage>
        <taxon>Eukaryota</taxon>
        <taxon>Metazoa</taxon>
        <taxon>Spiralia</taxon>
        <taxon>Lophotrochozoa</taxon>
        <taxon>Mollusca</taxon>
        <taxon>Bivalvia</taxon>
        <taxon>Autobranchia</taxon>
        <taxon>Pteriomorphia</taxon>
        <taxon>Arcoida</taxon>
        <taxon>Arcoidea</taxon>
        <taxon>Arcidae</taxon>
        <taxon>Tegillarca</taxon>
    </lineage>
</organism>
<dbReference type="InterPro" id="IPR011641">
    <property type="entry name" value="Tyr-kin_ephrin_A/B_rcpt-like"/>
</dbReference>
<sequence length="1331" mass="144522">MRNDIQTTFNSQLSGWTGVCLFVNSVCSTLTVTASCSLTQNMVADVVITVDNLSDTVSKGAVNYTPVEAFRVLVFIEQKFSYPNIGASVVVYETAVIEEFKSCGSGYAIVGQNCVQCPAGSYYDSTTYSCKFCGIGEYQTQDGQSSCNSCGGTKTTLKLGSSTLSDCVDKCLPGTFYNINKCDQCPLHHYQDKEGKAYCLGCPVGKKTSEKGSNSSADCYDDCPAGTELKLDGSCNSCPRGSYRSLQDDKCIMCATNFTTKTNGTTNQALCNIRICYAGTYRDANTNECQPCPVGQYQPEDLQDSCESCDPSYSTKDEGNVNKTSCIFYCKAGEEVESASEKKCRKCARGKYKDNTGNSKFDMCTTCPEGNTTVGEASMSLSDCRITYCSAGTFRNATTNQCEKCPFGQYTDKDLQEKCESCEKNYFTKKEGSDNKTACEYYCDPGKQLKDAASKLCEPCPRGFYRDSNVESYFQPCQECPVGNTTISDQSTSVDDCSILNCTKGQIINFYGGCEDCPLNTFQPDDSPTTTTKCQDCAGGTATKQEGSSASSQCEPFCTAGKQYNMGTKQCESCPKGTYNNGNETMKFESCAQCPENYTTPDSGSISVANCSLLDCDPGYKISDDSCVPCGFGYYNSKRHQTVCIQCEAKDTNTSTETSTNATDCLLHCPPGKSGSSSCETCQDGTIKPTAGLGECTPCTGNYTSNVNRTVCDVLYCDKGYYYNATEPICLPCEKGFYKENRGNSLTCNKCTDGLTTAGIAADASSKCDKKFCIKGKYYNVTSEECMPCAVGSYKDTVGNSPCISCGNNLTTSGDGATDQSQCSLIVCEAGQKRTDSKTCVNCERGTYQPERGMTTCIGCGTGKTTMNQSSKSANECVPLCKAGEEYLAATKNCSLCDFGSYKEVIGNDVNCTKCSQALKTTKNKGSTSSNQCTEDICGAGTKRVSNQGCVPCPRGEYQDKQEKTECIKCDNGKTTVNNGSTSKDVCILECADGKSYNYSTKTCVNCDIGWYTDKSKYCCKCIQCPDGTTTAYLGSNNCIQTSFTATTPAPRGKGMLKFRYIFKITLDCQYPTVRSTFIGLLKTILVRRLVFLRLTYRSLCNDAMCTIRSRTLKISAVTCGTKRYNHSKKRSLEENVTFDVEIPDIQETVTDNTGTGVKTNDFNANKNTYTQENVTEFAPQEISQGEFVKLCDTGDVLDITSNTCKPCPKGTYFSTSQTDCAINSGYCQNGGTCKKPVSNMEAILGGAIGGGAALLLIILLIECVFTSVILNKIYLFLLSPSKYSSNKNVFITMYFTVNSIINIKIYGNLEKIDKDWVHVINSAYLTYTFF</sequence>
<feature type="domain" description="Tyrosine-protein kinase ephrin type A/B receptor-like" evidence="2">
    <location>
        <begin position="835"/>
        <end position="877"/>
    </location>
</feature>
<feature type="domain" description="Tyrosine-protein kinase ephrin type A/B receptor-like" evidence="2">
    <location>
        <begin position="174"/>
        <end position="219"/>
    </location>
</feature>
<feature type="domain" description="Tyrosine-protein kinase ephrin type A/B receptor-like" evidence="2">
    <location>
        <begin position="120"/>
        <end position="167"/>
    </location>
</feature>
<protein>
    <recommendedName>
        <fullName evidence="2">Tyrosine-protein kinase ephrin type A/B receptor-like domain-containing protein</fullName>
    </recommendedName>
</protein>
<dbReference type="Pfam" id="PF07699">
    <property type="entry name" value="Ephrin_rec_like"/>
    <property type="match status" value="14"/>
</dbReference>
<evidence type="ECO:0000259" key="2">
    <source>
        <dbReference type="Pfam" id="PF07699"/>
    </source>
</evidence>
<keyword evidence="1" id="KW-0812">Transmembrane</keyword>
<feature type="domain" description="Tyrosine-protein kinase ephrin type A/B receptor-like" evidence="2">
    <location>
        <begin position="514"/>
        <end position="554"/>
    </location>
</feature>
<name>A0ABQ9FRJ1_TEGGR</name>
<dbReference type="Proteomes" id="UP001217089">
    <property type="component" value="Unassembled WGS sequence"/>
</dbReference>
<evidence type="ECO:0000256" key="1">
    <source>
        <dbReference type="SAM" id="Phobius"/>
    </source>
</evidence>
<dbReference type="PANTHER" id="PTHR24046:SF5">
    <property type="entry name" value="EGF-LIKE DOMAIN-CONTAINING PROTEIN"/>
    <property type="match status" value="1"/>
</dbReference>
<gene>
    <name evidence="3" type="ORF">KUTeg_003421</name>
</gene>
<feature type="transmembrane region" description="Helical" evidence="1">
    <location>
        <begin position="1243"/>
        <end position="1271"/>
    </location>
</feature>
<comment type="caution">
    <text evidence="3">The sequence shown here is derived from an EMBL/GenBank/DDBJ whole genome shotgun (WGS) entry which is preliminary data.</text>
</comment>
<feature type="domain" description="Tyrosine-protein kinase ephrin type A/B receptor-like" evidence="2">
    <location>
        <begin position="340"/>
        <end position="384"/>
    </location>
</feature>
<keyword evidence="1" id="KW-1133">Transmembrane helix</keyword>
<feature type="domain" description="Tyrosine-protein kinase ephrin type A/B receptor-like" evidence="2">
    <location>
        <begin position="948"/>
        <end position="987"/>
    </location>
</feature>
<feature type="domain" description="Tyrosine-protein kinase ephrin type A/B receptor-like" evidence="2">
    <location>
        <begin position="776"/>
        <end position="823"/>
    </location>
</feature>
<dbReference type="PANTHER" id="PTHR24046">
    <property type="entry name" value="SIGNAL PEPTIDE, CUB AND EGF-LIKE DOMAIN-CONTAINING"/>
    <property type="match status" value="1"/>
</dbReference>
<keyword evidence="4" id="KW-1185">Reference proteome</keyword>
<feature type="domain" description="Tyrosine-protein kinase ephrin type A/B receptor-like" evidence="2">
    <location>
        <begin position="450"/>
        <end position="497"/>
    </location>
</feature>
<evidence type="ECO:0000313" key="4">
    <source>
        <dbReference type="Proteomes" id="UP001217089"/>
    </source>
</evidence>
<reference evidence="3 4" key="1">
    <citation type="submission" date="2022-12" db="EMBL/GenBank/DDBJ databases">
        <title>Chromosome-level genome of Tegillarca granosa.</title>
        <authorList>
            <person name="Kim J."/>
        </authorList>
    </citation>
    <scope>NUCLEOTIDE SEQUENCE [LARGE SCALE GENOMIC DNA]</scope>
    <source>
        <strain evidence="3">Teg-2019</strain>
        <tissue evidence="3">Adductor muscle</tissue>
    </source>
</reference>
<feature type="domain" description="Tyrosine-protein kinase ephrin type A/B receptor-like" evidence="2">
    <location>
        <begin position="233"/>
        <end position="271"/>
    </location>
</feature>
<dbReference type="InterPro" id="IPR052071">
    <property type="entry name" value="SCUB_EGF-like_domain"/>
</dbReference>
<dbReference type="InterPro" id="IPR009030">
    <property type="entry name" value="Growth_fac_rcpt_cys_sf"/>
</dbReference>
<dbReference type="SMART" id="SM01411">
    <property type="entry name" value="Ephrin_rec_like"/>
    <property type="match status" value="18"/>
</dbReference>
<proteinExistence type="predicted"/>
<feature type="domain" description="Tyrosine-protein kinase ephrin type A/B receptor-like" evidence="2">
    <location>
        <begin position="720"/>
        <end position="768"/>
    </location>
</feature>
<feature type="domain" description="Tyrosine-protein kinase ephrin type A/B receptor-like" evidence="2">
    <location>
        <begin position="279"/>
        <end position="326"/>
    </location>
</feature>
<feature type="domain" description="Tyrosine-protein kinase ephrin type A/B receptor-like" evidence="2">
    <location>
        <begin position="561"/>
        <end position="611"/>
    </location>
</feature>
<dbReference type="SUPFAM" id="SSF57184">
    <property type="entry name" value="Growth factor receptor domain"/>
    <property type="match status" value="7"/>
</dbReference>
<feature type="domain" description="Tyrosine-protein kinase ephrin type A/B receptor-like" evidence="2">
    <location>
        <begin position="392"/>
        <end position="439"/>
    </location>
</feature>